<reference evidence="7 8" key="1">
    <citation type="submission" date="2018-09" db="EMBL/GenBank/DDBJ databases">
        <title>Murine metabolic-syndrome-specific gut microbial biobank.</title>
        <authorList>
            <person name="Liu C."/>
        </authorList>
    </citation>
    <scope>NUCLEOTIDE SEQUENCE [LARGE SCALE GENOMIC DNA]</scope>
    <source>
        <strain evidence="7 8">0.1xD8-82</strain>
    </source>
</reference>
<comment type="caution">
    <text evidence="7">The sequence shown here is derived from an EMBL/GenBank/DDBJ whole genome shotgun (WGS) entry which is preliminary data.</text>
</comment>
<dbReference type="CDD" id="cd04453">
    <property type="entry name" value="S1_RNase_E"/>
    <property type="match status" value="1"/>
</dbReference>
<evidence type="ECO:0000256" key="2">
    <source>
        <dbReference type="ARBA" id="ARBA00022723"/>
    </source>
</evidence>
<dbReference type="PANTHER" id="PTHR30001:SF0">
    <property type="entry name" value="RIBONUCLEASE G"/>
    <property type="match status" value="1"/>
</dbReference>
<organism evidence="7 8">
    <name type="scientific">Parablautia intestinalis</name>
    <dbReference type="NCBI Taxonomy" id="2320100"/>
    <lineage>
        <taxon>Bacteria</taxon>
        <taxon>Bacillati</taxon>
        <taxon>Bacillota</taxon>
        <taxon>Clostridia</taxon>
        <taxon>Lachnospirales</taxon>
        <taxon>Lachnospiraceae</taxon>
        <taxon>Parablautia</taxon>
    </lineage>
</organism>
<dbReference type="SUPFAM" id="SSF50249">
    <property type="entry name" value="Nucleic acid-binding proteins"/>
    <property type="match status" value="1"/>
</dbReference>
<gene>
    <name evidence="7" type="ORF">D7V94_05525</name>
</gene>
<keyword evidence="5" id="KW-0694">RNA-binding</keyword>
<keyword evidence="3" id="KW-0378">Hydrolase</keyword>
<keyword evidence="8" id="KW-1185">Reference proteome</keyword>
<dbReference type="GO" id="GO:0016787">
    <property type="term" value="F:hydrolase activity"/>
    <property type="evidence" value="ECO:0007669"/>
    <property type="project" value="UniProtKB-KW"/>
</dbReference>
<dbReference type="AlphaFoldDB" id="A0A3A9B274"/>
<accession>A0A3A9B274</accession>
<dbReference type="Proteomes" id="UP000280696">
    <property type="component" value="Unassembled WGS sequence"/>
</dbReference>
<dbReference type="InterPro" id="IPR019307">
    <property type="entry name" value="RNA-bd_AU-1/RNase_E/G"/>
</dbReference>
<dbReference type="Gene3D" id="2.40.50.140">
    <property type="entry name" value="Nucleic acid-binding proteins"/>
    <property type="match status" value="1"/>
</dbReference>
<evidence type="ECO:0000256" key="1">
    <source>
        <dbReference type="ARBA" id="ARBA00001946"/>
    </source>
</evidence>
<dbReference type="EMBL" id="RAYQ01000004">
    <property type="protein sequence ID" value="RKI92785.1"/>
    <property type="molecule type" value="Genomic_DNA"/>
</dbReference>
<dbReference type="InterPro" id="IPR004659">
    <property type="entry name" value="RNase_E/G"/>
</dbReference>
<dbReference type="GO" id="GO:0006364">
    <property type="term" value="P:rRNA processing"/>
    <property type="evidence" value="ECO:0007669"/>
    <property type="project" value="TreeGrafter"/>
</dbReference>
<dbReference type="InterPro" id="IPR012340">
    <property type="entry name" value="NA-bd_OB-fold"/>
</dbReference>
<evidence type="ECO:0000313" key="7">
    <source>
        <dbReference type="EMBL" id="RKI92785.1"/>
    </source>
</evidence>
<keyword evidence="4" id="KW-0460">Magnesium</keyword>
<dbReference type="GO" id="GO:0005737">
    <property type="term" value="C:cytoplasm"/>
    <property type="evidence" value="ECO:0007669"/>
    <property type="project" value="TreeGrafter"/>
</dbReference>
<comment type="cofactor">
    <cofactor evidence="1">
        <name>Mg(2+)</name>
        <dbReference type="ChEBI" id="CHEBI:18420"/>
    </cofactor>
</comment>
<evidence type="ECO:0000313" key="8">
    <source>
        <dbReference type="Proteomes" id="UP000280696"/>
    </source>
</evidence>
<dbReference type="GO" id="GO:0003723">
    <property type="term" value="F:RNA binding"/>
    <property type="evidence" value="ECO:0007669"/>
    <property type="project" value="UniProtKB-KW"/>
</dbReference>
<dbReference type="PANTHER" id="PTHR30001">
    <property type="entry name" value="RIBONUCLEASE"/>
    <property type="match status" value="1"/>
</dbReference>
<keyword evidence="2" id="KW-0479">Metal-binding</keyword>
<protein>
    <submittedName>
        <fullName evidence="7">Ribonuclease E/G</fullName>
    </submittedName>
</protein>
<proteinExistence type="predicted"/>
<evidence type="ECO:0000256" key="5">
    <source>
        <dbReference type="ARBA" id="ARBA00022884"/>
    </source>
</evidence>
<sequence>MGSGKEELMGKIIITKKNNRLLLTVFDEKRPYLMETAPLPEAESILGNIYLAKVRDIVPGINGAFLSVSGNEMAFLSLGRCGKILCANRELMENAPLRQGDEIVVQIAGEALKTKQPTASERLSLTGQYCVCDYFGNGITFSQKLNQEKKKQIGEEIKRRHAARAGLLIKRCLSDSSSKDGLPSQTKETEGRRQYHFTIRTNAGNLESPEPLLDEMKAFISIFDTLTNVYKHRTVYSCLYHREPEILGLIKNIPLNLYDEIVTDEAKVYQLLTAELTGIQDKKIRLYQDSMLPLSKLYSLETHLQEALGKKVWLRCGGYLVIEPTEAMVVIDVNTGKASSKASSKAGSKAAGSYYLKVNLEAAQEVARQLRIRNYSGMIMVDFINMDSREEKRTLLEYLDTCLKEDKVKTRLVDMTALGIVEITRKKVRKPLADFF</sequence>
<feature type="domain" description="RNA-binding protein AU-1/Ribonuclease E/G" evidence="6">
    <location>
        <begin position="174"/>
        <end position="428"/>
    </location>
</feature>
<dbReference type="GO" id="GO:0046872">
    <property type="term" value="F:metal ion binding"/>
    <property type="evidence" value="ECO:0007669"/>
    <property type="project" value="UniProtKB-KW"/>
</dbReference>
<dbReference type="GO" id="GO:0004540">
    <property type="term" value="F:RNA nuclease activity"/>
    <property type="evidence" value="ECO:0007669"/>
    <property type="project" value="InterPro"/>
</dbReference>
<evidence type="ECO:0000256" key="3">
    <source>
        <dbReference type="ARBA" id="ARBA00022801"/>
    </source>
</evidence>
<name>A0A3A9B274_9FIRM</name>
<evidence type="ECO:0000259" key="6">
    <source>
        <dbReference type="Pfam" id="PF10150"/>
    </source>
</evidence>
<evidence type="ECO:0000256" key="4">
    <source>
        <dbReference type="ARBA" id="ARBA00022842"/>
    </source>
</evidence>
<dbReference type="Pfam" id="PF10150">
    <property type="entry name" value="RNase_E_G"/>
    <property type="match status" value="1"/>
</dbReference>